<evidence type="ECO:0000313" key="2">
    <source>
        <dbReference type="Proteomes" id="UP001597114"/>
    </source>
</evidence>
<gene>
    <name evidence="1" type="ORF">ACFSJD_19810</name>
</gene>
<organism evidence="1 2">
    <name type="scientific">Pseudonocardia yunnanensis</name>
    <dbReference type="NCBI Taxonomy" id="58107"/>
    <lineage>
        <taxon>Bacteria</taxon>
        <taxon>Bacillati</taxon>
        <taxon>Actinomycetota</taxon>
        <taxon>Actinomycetes</taxon>
        <taxon>Pseudonocardiales</taxon>
        <taxon>Pseudonocardiaceae</taxon>
        <taxon>Pseudonocardia</taxon>
    </lineage>
</organism>
<accession>A0ABW4EVX3</accession>
<evidence type="ECO:0000313" key="1">
    <source>
        <dbReference type="EMBL" id="MFD1519751.1"/>
    </source>
</evidence>
<reference evidence="2" key="1">
    <citation type="journal article" date="2019" name="Int. J. Syst. Evol. Microbiol.">
        <title>The Global Catalogue of Microorganisms (GCM) 10K type strain sequencing project: providing services to taxonomists for standard genome sequencing and annotation.</title>
        <authorList>
            <consortium name="The Broad Institute Genomics Platform"/>
            <consortium name="The Broad Institute Genome Sequencing Center for Infectious Disease"/>
            <person name="Wu L."/>
            <person name="Ma J."/>
        </authorList>
    </citation>
    <scope>NUCLEOTIDE SEQUENCE [LARGE SCALE GENOMIC DNA]</scope>
    <source>
        <strain evidence="2">CCM 7043</strain>
    </source>
</reference>
<proteinExistence type="predicted"/>
<comment type="caution">
    <text evidence="1">The sequence shown here is derived from an EMBL/GenBank/DDBJ whole genome shotgun (WGS) entry which is preliminary data.</text>
</comment>
<dbReference type="RefSeq" id="WP_344717813.1">
    <property type="nucleotide sequence ID" value="NZ_BAAAUS010000001.1"/>
</dbReference>
<name>A0ABW4EVX3_9PSEU</name>
<keyword evidence="2" id="KW-1185">Reference proteome</keyword>
<dbReference type="Pfam" id="PF13830">
    <property type="entry name" value="DUF4192"/>
    <property type="match status" value="1"/>
</dbReference>
<dbReference type="EMBL" id="JBHUCO010000019">
    <property type="protein sequence ID" value="MFD1519751.1"/>
    <property type="molecule type" value="Genomic_DNA"/>
</dbReference>
<dbReference type="Proteomes" id="UP001597114">
    <property type="component" value="Unassembled WGS sequence"/>
</dbReference>
<dbReference type="InterPro" id="IPR025447">
    <property type="entry name" value="DUF4192"/>
</dbReference>
<protein>
    <submittedName>
        <fullName evidence="1">DUF4192 domain-containing protein</fullName>
    </submittedName>
</protein>
<sequence length="327" mass="34529">MAAIPVLLGFHPRESLVLVATGGRSGRRLGLTLRVDLPPPEHVRDHAACAAEHLLLDTPTGAAVVVIAAAAAPHAELVGHVIQTLERHQVRAHTVLWAESTSEGARWSCYDTCECTGVVPDFSTTTFAAAAVTAGQVVWADRRELEALVAPADVERIRRREALLIEATDEALARPDPGATVDAAVVDAAIADAAADRLVLDDARIVALAAALAVPAIRDAALLQCIGPAAVAAEQLWTALVRETPDPEAAEPAVLLAVSALMRGDGALANIALDRAEHAWPGHRLAAIVRSGLLGMRPEQIRELLRDCEGQVGGAVRRERLLRRGRS</sequence>